<dbReference type="InterPro" id="IPR001753">
    <property type="entry name" value="Enoyl-CoA_hydra/iso"/>
</dbReference>
<dbReference type="InterPro" id="IPR052377">
    <property type="entry name" value="Mitochondrial_ECH-domain"/>
</dbReference>
<dbReference type="GO" id="GO:0016836">
    <property type="term" value="F:hydro-lyase activity"/>
    <property type="evidence" value="ECO:0007669"/>
    <property type="project" value="TreeGrafter"/>
</dbReference>
<keyword evidence="4" id="KW-0443">Lipid metabolism</keyword>
<dbReference type="InterPro" id="IPR029045">
    <property type="entry name" value="ClpP/crotonase-like_dom_sf"/>
</dbReference>
<dbReference type="PANTHER" id="PTHR43602">
    <property type="match status" value="1"/>
</dbReference>
<evidence type="ECO:0000256" key="2">
    <source>
        <dbReference type="ARBA" id="ARBA00022832"/>
    </source>
</evidence>
<dbReference type="Gene3D" id="3.90.226.10">
    <property type="entry name" value="2-enoyl-CoA Hydratase, Chain A, domain 1"/>
    <property type="match status" value="1"/>
</dbReference>
<dbReference type="CDD" id="cd06558">
    <property type="entry name" value="crotonase-like"/>
    <property type="match status" value="1"/>
</dbReference>
<dbReference type="PANTHER" id="PTHR43602:SF1">
    <property type="entry name" value="ENOYL-COA HYDRATASE DOMAIN-CONTAINING PROTEIN 3, MITOCHONDRIAL"/>
    <property type="match status" value="1"/>
</dbReference>
<dbReference type="Gene3D" id="1.10.12.10">
    <property type="entry name" value="Lyase 2-enoyl-coa Hydratase, Chain A, domain 2"/>
    <property type="match status" value="1"/>
</dbReference>
<accession>A0A0M6YM99</accession>
<dbReference type="EMBL" id="CXSU01000012">
    <property type="protein sequence ID" value="CTQ50969.1"/>
    <property type="molecule type" value="Genomic_DNA"/>
</dbReference>
<evidence type="ECO:0000256" key="1">
    <source>
        <dbReference type="ARBA" id="ARBA00005254"/>
    </source>
</evidence>
<dbReference type="Proteomes" id="UP000049222">
    <property type="component" value="Unassembled WGS sequence"/>
</dbReference>
<keyword evidence="7" id="KW-0456">Lyase</keyword>
<sequence length="261" mass="27678">MTDILLRDDRDGIATLTLNDPGTLNALSDEMLAALARQLSDIAASDLRVVILRTAGRAFCAGHHLRQMQAMRQADDGGAAAFADLFDRCAAVMAHIRNLPQPVIARVHGLATAAGCQLVATCDLAIAAEDAKFGVNGVDIGLFCSTPMVALTRNVGRKRAFELLSMGLMMSAEEAVTAGLVNRAVPADALDDCVAYYAGHLARKLPGAVRVGKDIFHAQAELPIDDAYALARDAMVANLGDPDTAEGIQAFLEKRAPRWTP</sequence>
<dbReference type="Pfam" id="PF00378">
    <property type="entry name" value="ECH_1"/>
    <property type="match status" value="1"/>
</dbReference>
<evidence type="ECO:0000256" key="5">
    <source>
        <dbReference type="ARBA" id="ARBA00037410"/>
    </source>
</evidence>
<evidence type="ECO:0000256" key="6">
    <source>
        <dbReference type="ARBA" id="ARBA00040545"/>
    </source>
</evidence>
<evidence type="ECO:0000256" key="3">
    <source>
        <dbReference type="ARBA" id="ARBA00022946"/>
    </source>
</evidence>
<evidence type="ECO:0000256" key="4">
    <source>
        <dbReference type="ARBA" id="ARBA00023098"/>
    </source>
</evidence>
<name>A0A0M6YM99_9RHOB</name>
<dbReference type="STRING" id="420998.JDO7802_03000"/>
<dbReference type="GO" id="GO:0006631">
    <property type="term" value="P:fatty acid metabolic process"/>
    <property type="evidence" value="ECO:0007669"/>
    <property type="project" value="UniProtKB-KW"/>
</dbReference>
<dbReference type="NCBIfam" id="NF006008">
    <property type="entry name" value="PRK08139.1"/>
    <property type="match status" value="1"/>
</dbReference>
<keyword evidence="3" id="KW-0809">Transit peptide</keyword>
<comment type="function">
    <text evidence="5">May play a role in fatty acid biosynthesis and insulin sensitivity.</text>
</comment>
<evidence type="ECO:0000313" key="8">
    <source>
        <dbReference type="Proteomes" id="UP000049222"/>
    </source>
</evidence>
<comment type="similarity">
    <text evidence="1">Belongs to the enoyl-CoA hydratase/isomerase family.</text>
</comment>
<keyword evidence="2" id="KW-0276">Fatty acid metabolism</keyword>
<proteinExistence type="inferred from homology"/>
<protein>
    <recommendedName>
        <fullName evidence="6">Enoyl-CoA hydratase domain-containing protein 3, mitochondrial</fullName>
    </recommendedName>
</protein>
<dbReference type="InterPro" id="IPR014748">
    <property type="entry name" value="Enoyl-CoA_hydra_C"/>
</dbReference>
<dbReference type="SUPFAM" id="SSF52096">
    <property type="entry name" value="ClpP/crotonase"/>
    <property type="match status" value="1"/>
</dbReference>
<keyword evidence="8" id="KW-1185">Reference proteome</keyword>
<gene>
    <name evidence="7" type="primary">echA8_3</name>
    <name evidence="7" type="ORF">JDO7802_03000</name>
</gene>
<reference evidence="7 8" key="1">
    <citation type="submission" date="2015-07" db="EMBL/GenBank/DDBJ databases">
        <authorList>
            <person name="Noorani M."/>
        </authorList>
    </citation>
    <scope>NUCLEOTIDE SEQUENCE [LARGE SCALE GENOMIC DNA]</scope>
    <source>
        <strain evidence="7 8">CECT 7802</strain>
    </source>
</reference>
<evidence type="ECO:0000313" key="7">
    <source>
        <dbReference type="EMBL" id="CTQ50969.1"/>
    </source>
</evidence>
<organism evidence="7 8">
    <name type="scientific">Jannaschia donghaensis</name>
    <dbReference type="NCBI Taxonomy" id="420998"/>
    <lineage>
        <taxon>Bacteria</taxon>
        <taxon>Pseudomonadati</taxon>
        <taxon>Pseudomonadota</taxon>
        <taxon>Alphaproteobacteria</taxon>
        <taxon>Rhodobacterales</taxon>
        <taxon>Roseobacteraceae</taxon>
        <taxon>Jannaschia</taxon>
    </lineage>
</organism>
<dbReference type="AlphaFoldDB" id="A0A0M6YM99"/>